<sequence length="61" mass="7130">MHSCIGEFHVDLNTVWEQKTIGFFPFLMQMKSCKEYDIVATFIEESLLLALSMPFVFHTEV</sequence>
<proteinExistence type="predicted"/>
<dbReference type="EnsemblMetazoa" id="ASTEI05933-RA">
    <property type="protein sequence ID" value="ASTEI05933-PA"/>
    <property type="gene ID" value="ASTEI05933"/>
</dbReference>
<protein>
    <submittedName>
        <fullName evidence="1">Uncharacterized protein</fullName>
    </submittedName>
</protein>
<dbReference type="Proteomes" id="UP000076408">
    <property type="component" value="Unassembled WGS sequence"/>
</dbReference>
<dbReference type="AlphaFoldDB" id="A0A182YBU7"/>
<keyword evidence="2" id="KW-1185">Reference proteome</keyword>
<evidence type="ECO:0000313" key="2">
    <source>
        <dbReference type="Proteomes" id="UP000076408"/>
    </source>
</evidence>
<organism evidence="1 2">
    <name type="scientific">Anopheles stephensi</name>
    <name type="common">Indo-Pakistan malaria mosquito</name>
    <dbReference type="NCBI Taxonomy" id="30069"/>
    <lineage>
        <taxon>Eukaryota</taxon>
        <taxon>Metazoa</taxon>
        <taxon>Ecdysozoa</taxon>
        <taxon>Arthropoda</taxon>
        <taxon>Hexapoda</taxon>
        <taxon>Insecta</taxon>
        <taxon>Pterygota</taxon>
        <taxon>Neoptera</taxon>
        <taxon>Endopterygota</taxon>
        <taxon>Diptera</taxon>
        <taxon>Nematocera</taxon>
        <taxon>Culicoidea</taxon>
        <taxon>Culicidae</taxon>
        <taxon>Anophelinae</taxon>
        <taxon>Anopheles</taxon>
    </lineage>
</organism>
<name>A0A182YBU7_ANOST</name>
<dbReference type="VEuPathDB" id="VectorBase:ASTEI05933"/>
<evidence type="ECO:0000313" key="1">
    <source>
        <dbReference type="EnsemblMetazoa" id="ASTEI05933-PA"/>
    </source>
</evidence>
<reference evidence="1" key="2">
    <citation type="submission" date="2020-05" db="UniProtKB">
        <authorList>
            <consortium name="EnsemblMetazoa"/>
        </authorList>
    </citation>
    <scope>IDENTIFICATION</scope>
    <source>
        <strain evidence="1">Indian</strain>
    </source>
</reference>
<reference evidence="2" key="1">
    <citation type="journal article" date="2014" name="Genome Biol.">
        <title>Genome analysis of a major urban malaria vector mosquito, Anopheles stephensi.</title>
        <authorList>
            <person name="Jiang X."/>
            <person name="Peery A."/>
            <person name="Hall A.B."/>
            <person name="Sharma A."/>
            <person name="Chen X.G."/>
            <person name="Waterhouse R.M."/>
            <person name="Komissarov A."/>
            <person name="Riehle M.M."/>
            <person name="Shouche Y."/>
            <person name="Sharakhova M.V."/>
            <person name="Lawson D."/>
            <person name="Pakpour N."/>
            <person name="Arensburger P."/>
            <person name="Davidson V.L."/>
            <person name="Eiglmeier K."/>
            <person name="Emrich S."/>
            <person name="George P."/>
            <person name="Kennedy R.C."/>
            <person name="Mane S.P."/>
            <person name="Maslen G."/>
            <person name="Oringanje C."/>
            <person name="Qi Y."/>
            <person name="Settlage R."/>
            <person name="Tojo M."/>
            <person name="Tubio J.M."/>
            <person name="Unger M.F."/>
            <person name="Wang B."/>
            <person name="Vernick K.D."/>
            <person name="Ribeiro J.M."/>
            <person name="James A.A."/>
            <person name="Michel K."/>
            <person name="Riehle M.A."/>
            <person name="Luckhart S."/>
            <person name="Sharakhov I.V."/>
            <person name="Tu Z."/>
        </authorList>
    </citation>
    <scope>NUCLEOTIDE SEQUENCE [LARGE SCALE GENOMIC DNA]</scope>
    <source>
        <strain evidence="2">Indian</strain>
    </source>
</reference>
<dbReference type="VEuPathDB" id="VectorBase:ASTE007994"/>
<accession>A0A182YBU7</accession>